<evidence type="ECO:0000256" key="1">
    <source>
        <dbReference type="ARBA" id="ARBA00022490"/>
    </source>
</evidence>
<evidence type="ECO:0000256" key="4">
    <source>
        <dbReference type="ARBA" id="ARBA00023306"/>
    </source>
</evidence>
<dbReference type="PIRSF" id="PIRSF019345">
    <property type="entry name" value="ScpB"/>
    <property type="match status" value="1"/>
</dbReference>
<evidence type="ECO:0000256" key="2">
    <source>
        <dbReference type="ARBA" id="ARBA00022618"/>
    </source>
</evidence>
<dbReference type="GO" id="GO:0051301">
    <property type="term" value="P:cell division"/>
    <property type="evidence" value="ECO:0007669"/>
    <property type="project" value="UniProtKB-KW"/>
</dbReference>
<dbReference type="Proteomes" id="UP000273516">
    <property type="component" value="Unassembled WGS sequence"/>
</dbReference>
<accession>A0A3M0LZ36</accession>
<dbReference type="Pfam" id="PF04079">
    <property type="entry name" value="SMC_ScpB"/>
    <property type="match status" value="1"/>
</dbReference>
<evidence type="ECO:0000256" key="5">
    <source>
        <dbReference type="SAM" id="MobiDB-lite"/>
    </source>
</evidence>
<proteinExistence type="predicted"/>
<dbReference type="InterPro" id="IPR036390">
    <property type="entry name" value="WH_DNA-bd_sf"/>
</dbReference>
<comment type="caution">
    <text evidence="6">The sequence shown here is derived from an EMBL/GenBank/DDBJ whole genome shotgun (WGS) entry which is preliminary data.</text>
</comment>
<dbReference type="InterPro" id="IPR005234">
    <property type="entry name" value="ScpB_csome_segregation"/>
</dbReference>
<dbReference type="AlphaFoldDB" id="A0A3M0LZ36"/>
<evidence type="ECO:0000313" key="6">
    <source>
        <dbReference type="EMBL" id="RMC30788.1"/>
    </source>
</evidence>
<dbReference type="OrthoDB" id="9806226at2"/>
<feature type="region of interest" description="Disordered" evidence="5">
    <location>
        <begin position="190"/>
        <end position="213"/>
    </location>
</feature>
<keyword evidence="3" id="KW-0159">Chromosome partition</keyword>
<protein>
    <submittedName>
        <fullName evidence="6">SMC-Scp complex subunit ScpB</fullName>
    </submittedName>
</protein>
<name>A0A3M0LZ36_9RHOB</name>
<keyword evidence="2" id="KW-0132">Cell division</keyword>
<keyword evidence="7" id="KW-1185">Reference proteome</keyword>
<gene>
    <name evidence="6" type="ORF">C9E81_21260</name>
</gene>
<dbReference type="PANTHER" id="PTHR34298">
    <property type="entry name" value="SEGREGATION AND CONDENSATION PROTEIN B"/>
    <property type="match status" value="1"/>
</dbReference>
<reference evidence="6 7" key="1">
    <citation type="submission" date="2018-07" db="EMBL/GenBank/DDBJ databases">
        <authorList>
            <person name="Zhang Y."/>
            <person name="Wang L."/>
            <person name="Ma S."/>
        </authorList>
    </citation>
    <scope>NUCLEOTIDE SEQUENCE [LARGE SCALE GENOMIC DNA]</scope>
    <source>
        <strain evidence="6 7">4-2</strain>
    </source>
</reference>
<dbReference type="EMBL" id="QOKZ01000015">
    <property type="protein sequence ID" value="RMC30788.1"/>
    <property type="molecule type" value="Genomic_DNA"/>
</dbReference>
<evidence type="ECO:0000313" key="7">
    <source>
        <dbReference type="Proteomes" id="UP000273516"/>
    </source>
</evidence>
<dbReference type="SUPFAM" id="SSF46785">
    <property type="entry name" value="Winged helix' DNA-binding domain"/>
    <property type="match status" value="2"/>
</dbReference>
<dbReference type="PANTHER" id="PTHR34298:SF2">
    <property type="entry name" value="SEGREGATION AND CONDENSATION PROTEIN B"/>
    <property type="match status" value="1"/>
</dbReference>
<keyword evidence="1" id="KW-0963">Cytoplasm</keyword>
<organism evidence="6 7">
    <name type="scientific">Paracoccus alkanivorans</name>
    <dbReference type="NCBI Taxonomy" id="2116655"/>
    <lineage>
        <taxon>Bacteria</taxon>
        <taxon>Pseudomonadati</taxon>
        <taxon>Pseudomonadota</taxon>
        <taxon>Alphaproteobacteria</taxon>
        <taxon>Rhodobacterales</taxon>
        <taxon>Paracoccaceae</taxon>
        <taxon>Paracoccus</taxon>
    </lineage>
</organism>
<dbReference type="InterPro" id="IPR036388">
    <property type="entry name" value="WH-like_DNA-bd_sf"/>
</dbReference>
<dbReference type="Gene3D" id="1.10.10.10">
    <property type="entry name" value="Winged helix-like DNA-binding domain superfamily/Winged helix DNA-binding domain"/>
    <property type="match status" value="2"/>
</dbReference>
<keyword evidence="4" id="KW-0131">Cell cycle</keyword>
<dbReference type="RefSeq" id="WP_122114369.1">
    <property type="nucleotide sequence ID" value="NZ_QOKZ01000015.1"/>
</dbReference>
<dbReference type="GO" id="GO:0051304">
    <property type="term" value="P:chromosome separation"/>
    <property type="evidence" value="ECO:0007669"/>
    <property type="project" value="InterPro"/>
</dbReference>
<sequence length="213" mass="22688">MAAGQEQAGPAEGALDRELADLPVELRWREWLRRIEAVLFASAEPVSRDMLARVVGQGAEIDLLIADLRAELADRPYDLLRVGNGWALRTRPAYAGAIRAAAAPDPGPVPLRQGELALLAAIAWHQPITRAGLAALFGGKVSRDALAHLRARELIAPGPRSPEPGAPQTFVTTEGFLDLFGLEGLQDLPDLPAAASDPAPDTGIHWPLGEEEA</sequence>
<evidence type="ECO:0000256" key="3">
    <source>
        <dbReference type="ARBA" id="ARBA00022829"/>
    </source>
</evidence>
<feature type="compositionally biased region" description="Low complexity" evidence="5">
    <location>
        <begin position="190"/>
        <end position="201"/>
    </location>
</feature>